<evidence type="ECO:0008006" key="3">
    <source>
        <dbReference type="Google" id="ProtNLM"/>
    </source>
</evidence>
<accession>A0ABN3JBN1</accession>
<protein>
    <recommendedName>
        <fullName evidence="3">Transposase</fullName>
    </recommendedName>
</protein>
<gene>
    <name evidence="1" type="ORF">GCM10010421_09950</name>
</gene>
<dbReference type="EMBL" id="BAAATK010000004">
    <property type="protein sequence ID" value="GAA2425296.1"/>
    <property type="molecule type" value="Genomic_DNA"/>
</dbReference>
<proteinExistence type="predicted"/>
<evidence type="ECO:0000313" key="1">
    <source>
        <dbReference type="EMBL" id="GAA2425296.1"/>
    </source>
</evidence>
<dbReference type="Proteomes" id="UP001500460">
    <property type="component" value="Unassembled WGS sequence"/>
</dbReference>
<keyword evidence="2" id="KW-1185">Reference proteome</keyword>
<organism evidence="1 2">
    <name type="scientific">Streptomyces glaucus</name>
    <dbReference type="NCBI Taxonomy" id="284029"/>
    <lineage>
        <taxon>Bacteria</taxon>
        <taxon>Bacillati</taxon>
        <taxon>Actinomycetota</taxon>
        <taxon>Actinomycetes</taxon>
        <taxon>Kitasatosporales</taxon>
        <taxon>Streptomycetaceae</taxon>
        <taxon>Streptomyces</taxon>
    </lineage>
</organism>
<reference evidence="1 2" key="1">
    <citation type="journal article" date="2019" name="Int. J. Syst. Evol. Microbiol.">
        <title>The Global Catalogue of Microorganisms (GCM) 10K type strain sequencing project: providing services to taxonomists for standard genome sequencing and annotation.</title>
        <authorList>
            <consortium name="The Broad Institute Genomics Platform"/>
            <consortium name="The Broad Institute Genome Sequencing Center for Infectious Disease"/>
            <person name="Wu L."/>
            <person name="Ma J."/>
        </authorList>
    </citation>
    <scope>NUCLEOTIDE SEQUENCE [LARGE SCALE GENOMIC DNA]</scope>
    <source>
        <strain evidence="1 2">JCM 6922</strain>
    </source>
</reference>
<comment type="caution">
    <text evidence="1">The sequence shown here is derived from an EMBL/GenBank/DDBJ whole genome shotgun (WGS) entry which is preliminary data.</text>
</comment>
<evidence type="ECO:0000313" key="2">
    <source>
        <dbReference type="Proteomes" id="UP001500460"/>
    </source>
</evidence>
<sequence length="81" mass="8876">MAGGDAGPESAGLGQLIYEGHGGPLRADLQRFYGELLPTRRVRTRPRVVKRAISKYNARGTVDRTSYKATITVDILTTRTT</sequence>
<name>A0ABN3JBN1_9ACTN</name>